<feature type="region of interest" description="Disordered" evidence="1">
    <location>
        <begin position="68"/>
        <end position="104"/>
    </location>
</feature>
<accession>A0A182JHS5</accession>
<protein>
    <submittedName>
        <fullName evidence="3">Uncharacterized protein</fullName>
    </submittedName>
</protein>
<feature type="compositionally biased region" description="Basic residues" evidence="1">
    <location>
        <begin position="68"/>
        <end position="77"/>
    </location>
</feature>
<feature type="compositionally biased region" description="Basic and acidic residues" evidence="1">
    <location>
        <begin position="86"/>
        <end position="104"/>
    </location>
</feature>
<dbReference type="EnsemblMetazoa" id="AATE018344-RA">
    <property type="protein sequence ID" value="AATE018344-PA.1"/>
    <property type="gene ID" value="AATE018344"/>
</dbReference>
<sequence length="104" mass="11537">MFYFHYTFSWLAPPTVLPLKCDGTFMAALVSAREGVLGSGKLLCKWITLLALALASVQQRRNRAHRAYGFKSRRLGRRGMPPGSPDRTEMPETGVGERSHGATE</sequence>
<keyword evidence="2" id="KW-0472">Membrane</keyword>
<evidence type="ECO:0000256" key="2">
    <source>
        <dbReference type="SAM" id="Phobius"/>
    </source>
</evidence>
<proteinExistence type="predicted"/>
<dbReference type="VEuPathDB" id="VectorBase:AATE018344"/>
<reference evidence="3" key="1">
    <citation type="submission" date="2022-08" db="UniProtKB">
        <authorList>
            <consortium name="EnsemblMetazoa"/>
        </authorList>
    </citation>
    <scope>IDENTIFICATION</scope>
    <source>
        <strain evidence="3">EBRO</strain>
    </source>
</reference>
<evidence type="ECO:0000256" key="1">
    <source>
        <dbReference type="SAM" id="MobiDB-lite"/>
    </source>
</evidence>
<keyword evidence="2" id="KW-0812">Transmembrane</keyword>
<feature type="transmembrane region" description="Helical" evidence="2">
    <location>
        <begin position="36"/>
        <end position="57"/>
    </location>
</feature>
<name>A0A182JHS5_ANOAO</name>
<organism evidence="3">
    <name type="scientific">Anopheles atroparvus</name>
    <name type="common">European mosquito</name>
    <dbReference type="NCBI Taxonomy" id="41427"/>
    <lineage>
        <taxon>Eukaryota</taxon>
        <taxon>Metazoa</taxon>
        <taxon>Ecdysozoa</taxon>
        <taxon>Arthropoda</taxon>
        <taxon>Hexapoda</taxon>
        <taxon>Insecta</taxon>
        <taxon>Pterygota</taxon>
        <taxon>Neoptera</taxon>
        <taxon>Endopterygota</taxon>
        <taxon>Diptera</taxon>
        <taxon>Nematocera</taxon>
        <taxon>Culicoidea</taxon>
        <taxon>Culicidae</taxon>
        <taxon>Anophelinae</taxon>
        <taxon>Anopheles</taxon>
    </lineage>
</organism>
<keyword evidence="2" id="KW-1133">Transmembrane helix</keyword>
<evidence type="ECO:0000313" key="3">
    <source>
        <dbReference type="EnsemblMetazoa" id="AATE018344-PA.1"/>
    </source>
</evidence>
<dbReference type="AlphaFoldDB" id="A0A182JHS5"/>